<accession>A0ABQ6LSY1</accession>
<feature type="compositionally biased region" description="Gly residues" evidence="1">
    <location>
        <begin position="13"/>
        <end position="22"/>
    </location>
</feature>
<dbReference type="Proteomes" id="UP001239909">
    <property type="component" value="Unassembled WGS sequence"/>
</dbReference>
<name>A0ABQ6LSY1_9RHOB</name>
<dbReference type="EMBL" id="BSYI01000054">
    <property type="protein sequence ID" value="GMG85194.1"/>
    <property type="molecule type" value="Genomic_DNA"/>
</dbReference>
<evidence type="ECO:0000313" key="2">
    <source>
        <dbReference type="EMBL" id="GMG85194.1"/>
    </source>
</evidence>
<sequence length="128" mass="13537">MGLEWGATEGRTGPPGGVGGDPSGDAGARPGAGPAGAEIAARFPLVERVFADAGYLGPPVAGAVPRPLDIARRSNPGFVVQARRWIVERSFAWIAIERRLARAIARIAATVRTMTNLMPRRLARSRIL</sequence>
<proteinExistence type="predicted"/>
<comment type="caution">
    <text evidence="2">The sequence shown here is derived from an EMBL/GenBank/DDBJ whole genome shotgun (WGS) entry which is preliminary data.</text>
</comment>
<keyword evidence="3" id="KW-1185">Reference proteome</keyword>
<gene>
    <name evidence="2" type="ORF">LNKW23_44100</name>
</gene>
<feature type="compositionally biased region" description="Low complexity" evidence="1">
    <location>
        <begin position="23"/>
        <end position="34"/>
    </location>
</feature>
<evidence type="ECO:0000256" key="1">
    <source>
        <dbReference type="SAM" id="MobiDB-lite"/>
    </source>
</evidence>
<evidence type="ECO:0008006" key="4">
    <source>
        <dbReference type="Google" id="ProtNLM"/>
    </source>
</evidence>
<reference evidence="2 3" key="1">
    <citation type="submission" date="2023-04" db="EMBL/GenBank/DDBJ databases">
        <title>Marinoamorphus aggregata gen. nov., sp. Nov., isolate from tissue of brittle star Ophioplocus japonicus.</title>
        <authorList>
            <person name="Kawano K."/>
            <person name="Sawayama S."/>
            <person name="Nakagawa S."/>
        </authorList>
    </citation>
    <scope>NUCLEOTIDE SEQUENCE [LARGE SCALE GENOMIC DNA]</scope>
    <source>
        <strain evidence="2 3">NKW23</strain>
    </source>
</reference>
<organism evidence="2 3">
    <name type="scientific">Paralimibaculum aggregatum</name>
    <dbReference type="NCBI Taxonomy" id="3036245"/>
    <lineage>
        <taxon>Bacteria</taxon>
        <taxon>Pseudomonadati</taxon>
        <taxon>Pseudomonadota</taxon>
        <taxon>Alphaproteobacteria</taxon>
        <taxon>Rhodobacterales</taxon>
        <taxon>Paracoccaceae</taxon>
        <taxon>Paralimibaculum</taxon>
    </lineage>
</organism>
<evidence type="ECO:0000313" key="3">
    <source>
        <dbReference type="Proteomes" id="UP001239909"/>
    </source>
</evidence>
<feature type="region of interest" description="Disordered" evidence="1">
    <location>
        <begin position="1"/>
        <end position="34"/>
    </location>
</feature>
<protein>
    <recommendedName>
        <fullName evidence="4">Transposase DDE domain-containing protein</fullName>
    </recommendedName>
</protein>